<name>A0A0B3SI01_9RHOB</name>
<dbReference type="InterPro" id="IPR027266">
    <property type="entry name" value="TrmE/GcvT-like"/>
</dbReference>
<gene>
    <name evidence="1" type="ORF">OA50_05200</name>
</gene>
<dbReference type="Gene3D" id="3.30.70.1520">
    <property type="entry name" value="Heterotetrameric sarcosine oxidase"/>
    <property type="match status" value="1"/>
</dbReference>
<evidence type="ECO:0000313" key="2">
    <source>
        <dbReference type="Proteomes" id="UP000030960"/>
    </source>
</evidence>
<dbReference type="RefSeq" id="WP_043146457.1">
    <property type="nucleotide sequence ID" value="NZ_JSUQ01000029.1"/>
</dbReference>
<dbReference type="EMBL" id="JSUQ01000029">
    <property type="protein sequence ID" value="KHQ50204.1"/>
    <property type="molecule type" value="Genomic_DNA"/>
</dbReference>
<evidence type="ECO:0000313" key="1">
    <source>
        <dbReference type="EMBL" id="KHQ50204.1"/>
    </source>
</evidence>
<dbReference type="InterPro" id="IPR007375">
    <property type="entry name" value="SoxG"/>
</dbReference>
<dbReference type="Gene3D" id="3.30.1360.120">
    <property type="entry name" value="Probable tRNA modification gtpase trme, domain 1"/>
    <property type="match status" value="1"/>
</dbReference>
<dbReference type="AlphaFoldDB" id="A0A0B3SI01"/>
<dbReference type="Proteomes" id="UP000030960">
    <property type="component" value="Unassembled WGS sequence"/>
</dbReference>
<reference evidence="1 2" key="1">
    <citation type="submission" date="2014-10" db="EMBL/GenBank/DDBJ databases">
        <title>Genome sequence of Ponticoccus sp. strain UMTAT08 isolated from clonal culture of toxic dinoflagellate Alexandrium tamiyavanichii.</title>
        <authorList>
            <person name="Gan H.Y."/>
            <person name="Muhd D.-D."/>
            <person name="Mohd Noor M.E."/>
            <person name="Yeong Y.S."/>
            <person name="Usup G."/>
        </authorList>
    </citation>
    <scope>NUCLEOTIDE SEQUENCE [LARGE SCALE GENOMIC DNA]</scope>
    <source>
        <strain evidence="1 2">UMTAT08</strain>
    </source>
</reference>
<accession>A0A0B3SI01</accession>
<protein>
    <submittedName>
        <fullName evidence="1">Sarcosine oxidase subunit gamma</fullName>
    </submittedName>
</protein>
<comment type="caution">
    <text evidence="1">The sequence shown here is derived from an EMBL/GenBank/DDBJ whole genome shotgun (WGS) entry which is preliminary data.</text>
</comment>
<dbReference type="PATRIC" id="fig|1515334.3.peg.5217"/>
<dbReference type="Pfam" id="PF04268">
    <property type="entry name" value="SoxG"/>
    <property type="match status" value="1"/>
</dbReference>
<organism evidence="1 2">
    <name type="scientific">Mameliella alba</name>
    <dbReference type="NCBI Taxonomy" id="561184"/>
    <lineage>
        <taxon>Bacteria</taxon>
        <taxon>Pseudomonadati</taxon>
        <taxon>Pseudomonadota</taxon>
        <taxon>Alphaproteobacteria</taxon>
        <taxon>Rhodobacterales</taxon>
        <taxon>Roseobacteraceae</taxon>
        <taxon>Mameliella</taxon>
    </lineage>
</organism>
<dbReference type="STRING" id="561184.SAMN05216376_11661"/>
<proteinExistence type="predicted"/>
<dbReference type="OrthoDB" id="9814782at2"/>
<keyword evidence="2" id="KW-1185">Reference proteome</keyword>
<sequence>MSDPVLPLGGAQYEGLVDVRETGPQGMIALRGDLADASLQEAVTSLTGLPMPDVRGAQVLGESGVLWMSPDELLLLVPHRQAARACAQLSEALQGQHALVENVSDMRAMFRLRGTQLRDVLAKLAPVDFARDALPVGELRRTRFAQVAAGVWLVDDTTAQVFCFRSVAEYMFNLLCTAADPDAFVGFHAG</sequence>
<dbReference type="SUPFAM" id="SSF103025">
    <property type="entry name" value="Folate-binding domain"/>
    <property type="match status" value="1"/>
</dbReference>